<reference evidence="6 7" key="1">
    <citation type="submission" date="2018-04" db="EMBL/GenBank/DDBJ databases">
        <title>Novel Campyloabacter and Helicobacter Species and Strains.</title>
        <authorList>
            <person name="Mannion A.J."/>
            <person name="Shen Z."/>
            <person name="Fox J.G."/>
        </authorList>
    </citation>
    <scope>NUCLEOTIDE SEQUENCE [LARGE SCALE GENOMIC DNA]</scope>
    <source>
        <strain evidence="6 7">MIT 04-9366</strain>
    </source>
</reference>
<accession>A0A3D8J064</accession>
<comment type="caution">
    <text evidence="6">The sequence shown here is derived from an EMBL/GenBank/DDBJ whole genome shotgun (WGS) entry which is preliminary data.</text>
</comment>
<dbReference type="PANTHER" id="PTHR32089">
    <property type="entry name" value="METHYL-ACCEPTING CHEMOTAXIS PROTEIN MCPB"/>
    <property type="match status" value="1"/>
</dbReference>
<dbReference type="PRINTS" id="PR00260">
    <property type="entry name" value="CHEMTRNSDUCR"/>
</dbReference>
<dbReference type="InterPro" id="IPR001610">
    <property type="entry name" value="PAC"/>
</dbReference>
<name>A0A3D8J064_9HELI</name>
<dbReference type="InterPro" id="IPR000014">
    <property type="entry name" value="PAS"/>
</dbReference>
<dbReference type="AlphaFoldDB" id="A0A3D8J064"/>
<organism evidence="6 7">
    <name type="scientific">Helicobacter brantae</name>
    <dbReference type="NCBI Taxonomy" id="375927"/>
    <lineage>
        <taxon>Bacteria</taxon>
        <taxon>Pseudomonadati</taxon>
        <taxon>Campylobacterota</taxon>
        <taxon>Epsilonproteobacteria</taxon>
        <taxon>Campylobacterales</taxon>
        <taxon>Helicobacteraceae</taxon>
        <taxon>Helicobacter</taxon>
    </lineage>
</organism>
<dbReference type="InterPro" id="IPR000700">
    <property type="entry name" value="PAS-assoc_C"/>
</dbReference>
<dbReference type="SMART" id="SM00091">
    <property type="entry name" value="PAS"/>
    <property type="match status" value="2"/>
</dbReference>
<dbReference type="OrthoDB" id="9765776at2"/>
<dbReference type="Pfam" id="PF08447">
    <property type="entry name" value="PAS_3"/>
    <property type="match status" value="2"/>
</dbReference>
<evidence type="ECO:0000259" key="4">
    <source>
        <dbReference type="PROSITE" id="PS50111"/>
    </source>
</evidence>
<evidence type="ECO:0000259" key="5">
    <source>
        <dbReference type="PROSITE" id="PS50113"/>
    </source>
</evidence>
<keyword evidence="1 3" id="KW-0807">Transducer</keyword>
<dbReference type="CDD" id="cd11386">
    <property type="entry name" value="MCP_signal"/>
    <property type="match status" value="1"/>
</dbReference>
<feature type="domain" description="PAC" evidence="5">
    <location>
        <begin position="228"/>
        <end position="280"/>
    </location>
</feature>
<proteinExistence type="inferred from homology"/>
<comment type="similarity">
    <text evidence="2">Belongs to the methyl-accepting chemotaxis (MCP) protein family.</text>
</comment>
<dbReference type="GO" id="GO:0004888">
    <property type="term" value="F:transmembrane signaling receptor activity"/>
    <property type="evidence" value="ECO:0007669"/>
    <property type="project" value="InterPro"/>
</dbReference>
<dbReference type="NCBIfam" id="TIGR00229">
    <property type="entry name" value="sensory_box"/>
    <property type="match status" value="2"/>
</dbReference>
<dbReference type="PROSITE" id="PS50113">
    <property type="entry name" value="PAC"/>
    <property type="match status" value="2"/>
</dbReference>
<protein>
    <submittedName>
        <fullName evidence="6">Chemotaxis protein</fullName>
    </submittedName>
</protein>
<dbReference type="SMART" id="SM00086">
    <property type="entry name" value="PAC"/>
    <property type="match status" value="2"/>
</dbReference>
<dbReference type="InterPro" id="IPR035965">
    <property type="entry name" value="PAS-like_dom_sf"/>
</dbReference>
<evidence type="ECO:0000313" key="6">
    <source>
        <dbReference type="EMBL" id="RDU70606.1"/>
    </source>
</evidence>
<dbReference type="GO" id="GO:0006935">
    <property type="term" value="P:chemotaxis"/>
    <property type="evidence" value="ECO:0007669"/>
    <property type="project" value="InterPro"/>
</dbReference>
<dbReference type="Proteomes" id="UP000257045">
    <property type="component" value="Unassembled WGS sequence"/>
</dbReference>
<evidence type="ECO:0000256" key="1">
    <source>
        <dbReference type="ARBA" id="ARBA00023224"/>
    </source>
</evidence>
<dbReference type="PANTHER" id="PTHR32089:SF112">
    <property type="entry name" value="LYSOZYME-LIKE PROTEIN-RELATED"/>
    <property type="match status" value="1"/>
</dbReference>
<evidence type="ECO:0000256" key="3">
    <source>
        <dbReference type="PROSITE-ProRule" id="PRU00284"/>
    </source>
</evidence>
<dbReference type="EMBL" id="NXLV01000008">
    <property type="protein sequence ID" value="RDU70606.1"/>
    <property type="molecule type" value="Genomic_DNA"/>
</dbReference>
<dbReference type="SUPFAM" id="SSF55785">
    <property type="entry name" value="PYP-like sensor domain (PAS domain)"/>
    <property type="match status" value="1"/>
</dbReference>
<gene>
    <name evidence="6" type="ORF">CQA58_05010</name>
</gene>
<dbReference type="InterPro" id="IPR004090">
    <property type="entry name" value="Chemotax_Me-accpt_rcpt"/>
</dbReference>
<feature type="domain" description="PAC" evidence="5">
    <location>
        <begin position="104"/>
        <end position="158"/>
    </location>
</feature>
<dbReference type="Pfam" id="PF00015">
    <property type="entry name" value="MCPsignal"/>
    <property type="match status" value="1"/>
</dbReference>
<dbReference type="InterPro" id="IPR004089">
    <property type="entry name" value="MCPsignal_dom"/>
</dbReference>
<dbReference type="PROSITE" id="PS50111">
    <property type="entry name" value="CHEMOTAXIS_TRANSDUC_2"/>
    <property type="match status" value="1"/>
</dbReference>
<dbReference type="Gene3D" id="1.10.287.950">
    <property type="entry name" value="Methyl-accepting chemotaxis protein"/>
    <property type="match status" value="1"/>
</dbReference>
<keyword evidence="7" id="KW-1185">Reference proteome</keyword>
<feature type="domain" description="Methyl-accepting transducer" evidence="4">
    <location>
        <begin position="277"/>
        <end position="448"/>
    </location>
</feature>
<dbReference type="SUPFAM" id="SSF58104">
    <property type="entry name" value="Methyl-accepting chemotaxis protein (MCP) signaling domain"/>
    <property type="match status" value="1"/>
</dbReference>
<dbReference type="InterPro" id="IPR013655">
    <property type="entry name" value="PAS_fold_3"/>
</dbReference>
<evidence type="ECO:0000256" key="2">
    <source>
        <dbReference type="ARBA" id="ARBA00029447"/>
    </source>
</evidence>
<evidence type="ECO:0000313" key="7">
    <source>
        <dbReference type="Proteomes" id="UP000257045"/>
    </source>
</evidence>
<dbReference type="SMART" id="SM00283">
    <property type="entry name" value="MA"/>
    <property type="match status" value="1"/>
</dbReference>
<dbReference type="Gene3D" id="3.30.450.20">
    <property type="entry name" value="PAS domain"/>
    <property type="match status" value="2"/>
</dbReference>
<sequence length="448" mass="50036">MIYNSKNNYFKESSVFFNSELKEQIAFYQQKLKDQSAIVETADCGFCIVKLDEENNIIDVNQKYLDTMGYSLAELKKVGYRNLRNPKVSEAEYGKLWEAIKAKKDASGVYSQVKKGGSLVWFYVVFNPIFNESGALSYVVAIAADISSFVKKANEAQDALNAVNRSMATIEFDMNGNVVDANQNFLSTIGYTLEEIKDKHHRIFCDPIFTKSKEYAQFWDRLRNGEFVAGKFKRIGKDNKEIWLEASYNPILDANGRVYRVIKFATDITPQILNDKENTKIASEMAQENDKLTTEGAKVIEETTNNMKRIAEMMQTSSSLVASLGSQSDEITSIIQTIKDIADQTNLLALNAAIEAARAGEHGRGFAVVADEVRKLAERTSHSITEITSTINSIRDVTGQVVDNIKTSIGQVDDGVKLAGEAKDFMDKIRDSASKVAKTIQERNSQEG</sequence>
<dbReference type="GO" id="GO:0007165">
    <property type="term" value="P:signal transduction"/>
    <property type="evidence" value="ECO:0007669"/>
    <property type="project" value="UniProtKB-KW"/>
</dbReference>
<dbReference type="CDD" id="cd00130">
    <property type="entry name" value="PAS"/>
    <property type="match status" value="2"/>
</dbReference>
<dbReference type="GO" id="GO:0016020">
    <property type="term" value="C:membrane"/>
    <property type="evidence" value="ECO:0007669"/>
    <property type="project" value="InterPro"/>
</dbReference>